<sequence length="131" mass="14615">MLPSILSSLVSFRPRHAGKDLSCFSHPHERRQMITPLLRLREAIQLRFYLLHFLPMNHPNTIVLLVQIHGVLGVNPLLDLPGKLGVTQRNPAELRRASIWVCMFGNILLVSPLEANVGLVPQNACGTHDCG</sequence>
<evidence type="ECO:0000313" key="2">
    <source>
        <dbReference type="Proteomes" id="UP001610444"/>
    </source>
</evidence>
<dbReference type="RefSeq" id="XP_070893339.1">
    <property type="nucleotide sequence ID" value="XM_071041896.1"/>
</dbReference>
<dbReference type="GeneID" id="98157060"/>
<reference evidence="1 2" key="1">
    <citation type="submission" date="2024-07" db="EMBL/GenBank/DDBJ databases">
        <title>Section-level genome sequencing and comparative genomics of Aspergillus sections Usti and Cavernicolus.</title>
        <authorList>
            <consortium name="Lawrence Berkeley National Laboratory"/>
            <person name="Nybo J.L."/>
            <person name="Vesth T.C."/>
            <person name="Theobald S."/>
            <person name="Frisvad J.C."/>
            <person name="Larsen T.O."/>
            <person name="Kjaerboelling I."/>
            <person name="Rothschild-Mancinelli K."/>
            <person name="Lyhne E.K."/>
            <person name="Kogle M.E."/>
            <person name="Barry K."/>
            <person name="Clum A."/>
            <person name="Na H."/>
            <person name="Ledsgaard L."/>
            <person name="Lin J."/>
            <person name="Lipzen A."/>
            <person name="Kuo A."/>
            <person name="Riley R."/>
            <person name="Mondo S."/>
            <person name="LaButti K."/>
            <person name="Haridas S."/>
            <person name="Pangalinan J."/>
            <person name="Salamov A.A."/>
            <person name="Simmons B.A."/>
            <person name="Magnuson J.K."/>
            <person name="Chen J."/>
            <person name="Drula E."/>
            <person name="Henrissat B."/>
            <person name="Wiebenga A."/>
            <person name="Lubbers R.J."/>
            <person name="Gomes A.C."/>
            <person name="Macurrencykelacurrency M.R."/>
            <person name="Stajich J."/>
            <person name="Grigoriev I.V."/>
            <person name="Mortensen U.H."/>
            <person name="De vries R.P."/>
            <person name="Baker S.E."/>
            <person name="Andersen M.R."/>
        </authorList>
    </citation>
    <scope>NUCLEOTIDE SEQUENCE [LARGE SCALE GENOMIC DNA]</scope>
    <source>
        <strain evidence="1 2">CBS 756.74</strain>
    </source>
</reference>
<dbReference type="EMBL" id="JBFXLR010000078">
    <property type="protein sequence ID" value="KAL2839027.1"/>
    <property type="molecule type" value="Genomic_DNA"/>
</dbReference>
<protein>
    <submittedName>
        <fullName evidence="1">Uncharacterized protein</fullName>
    </submittedName>
</protein>
<accession>A0ABR4JH08</accession>
<name>A0ABR4JH08_9EURO</name>
<comment type="caution">
    <text evidence="1">The sequence shown here is derived from an EMBL/GenBank/DDBJ whole genome shotgun (WGS) entry which is preliminary data.</text>
</comment>
<proteinExistence type="predicted"/>
<keyword evidence="2" id="KW-1185">Reference proteome</keyword>
<organism evidence="1 2">
    <name type="scientific">Aspergillus pseudodeflectus</name>
    <dbReference type="NCBI Taxonomy" id="176178"/>
    <lineage>
        <taxon>Eukaryota</taxon>
        <taxon>Fungi</taxon>
        <taxon>Dikarya</taxon>
        <taxon>Ascomycota</taxon>
        <taxon>Pezizomycotina</taxon>
        <taxon>Eurotiomycetes</taxon>
        <taxon>Eurotiomycetidae</taxon>
        <taxon>Eurotiales</taxon>
        <taxon>Aspergillaceae</taxon>
        <taxon>Aspergillus</taxon>
        <taxon>Aspergillus subgen. Nidulantes</taxon>
    </lineage>
</organism>
<evidence type="ECO:0000313" key="1">
    <source>
        <dbReference type="EMBL" id="KAL2839027.1"/>
    </source>
</evidence>
<dbReference type="Proteomes" id="UP001610444">
    <property type="component" value="Unassembled WGS sequence"/>
</dbReference>
<gene>
    <name evidence="1" type="ORF">BJX68DRAFT_248301</name>
</gene>